<evidence type="ECO:0000313" key="2">
    <source>
        <dbReference type="Proteomes" id="UP000253908"/>
    </source>
</evidence>
<evidence type="ECO:0000313" key="1">
    <source>
        <dbReference type="EMBL" id="AXI10121.1"/>
    </source>
</evidence>
<dbReference type="Pfam" id="PF08282">
    <property type="entry name" value="Hydrolase_3"/>
    <property type="match status" value="1"/>
</dbReference>
<dbReference type="Gene3D" id="3.40.50.1000">
    <property type="entry name" value="HAD superfamily/HAD-like"/>
    <property type="match status" value="1"/>
</dbReference>
<protein>
    <submittedName>
        <fullName evidence="1">Cof-type HAD-IIB family hydrolase</fullName>
    </submittedName>
</protein>
<accession>A0A345PJE1</accession>
<dbReference type="SFLD" id="SFLDS00003">
    <property type="entry name" value="Haloacid_Dehalogenase"/>
    <property type="match status" value="1"/>
</dbReference>
<dbReference type="GO" id="GO:0005829">
    <property type="term" value="C:cytosol"/>
    <property type="evidence" value="ECO:0007669"/>
    <property type="project" value="TreeGrafter"/>
</dbReference>
<dbReference type="NCBIfam" id="TIGR01484">
    <property type="entry name" value="HAD-SF-IIB"/>
    <property type="match status" value="1"/>
</dbReference>
<dbReference type="InterPro" id="IPR023214">
    <property type="entry name" value="HAD_sf"/>
</dbReference>
<dbReference type="GO" id="GO:0016791">
    <property type="term" value="F:phosphatase activity"/>
    <property type="evidence" value="ECO:0007669"/>
    <property type="project" value="TreeGrafter"/>
</dbReference>
<reference evidence="2" key="1">
    <citation type="submission" date="2017-11" db="EMBL/GenBank/DDBJ databases">
        <authorList>
            <person name="Zhu W."/>
        </authorList>
    </citation>
    <scope>NUCLEOTIDE SEQUENCE [LARGE SCALE GENOMIC DNA]</scope>
    <source>
        <strain evidence="2">160</strain>
    </source>
</reference>
<dbReference type="EMBL" id="CP024848">
    <property type="protein sequence ID" value="AXI10121.1"/>
    <property type="molecule type" value="Genomic_DNA"/>
</dbReference>
<dbReference type="NCBIfam" id="TIGR00099">
    <property type="entry name" value="Cof-subfamily"/>
    <property type="match status" value="1"/>
</dbReference>
<dbReference type="GO" id="GO:0000287">
    <property type="term" value="F:magnesium ion binding"/>
    <property type="evidence" value="ECO:0007669"/>
    <property type="project" value="TreeGrafter"/>
</dbReference>
<keyword evidence="2" id="KW-1185">Reference proteome</keyword>
<proteinExistence type="predicted"/>
<dbReference type="PANTHER" id="PTHR10000">
    <property type="entry name" value="PHOSPHOSERINE PHOSPHATASE"/>
    <property type="match status" value="1"/>
</dbReference>
<dbReference type="RefSeq" id="WP_114917408.1">
    <property type="nucleotide sequence ID" value="NZ_CP024848.1"/>
</dbReference>
<gene>
    <name evidence="1" type="ORF">CUC15_14800</name>
</gene>
<dbReference type="Gene3D" id="3.30.1240.10">
    <property type="match status" value="1"/>
</dbReference>
<sequence length="261" mass="29177">MVYKALFLDIDGTILKPDHTYTESTKDAIRQVKDQGVEVFLATGRPIHEISELAAELTIDSFIGYNGAYALYQKETIVDEPIDAAVIDKFVEIAKENNHEFVMYTNGGNYFSNLDSPIVKLFTEAFQMEHNETYTRAVNHQILGVTVMNVEASQPSLYEFDPAFHLSQVNVKGVENSYDIIRDTVNKGEAITKLLHRINVAKEEAIAFGDGMNDKEMLRAVGEGFAMANAHPDLFQYAKHRTTSVTDSGIYNGLKELGLVK</sequence>
<dbReference type="InterPro" id="IPR036412">
    <property type="entry name" value="HAD-like_sf"/>
</dbReference>
<dbReference type="PANTHER" id="PTHR10000:SF25">
    <property type="entry name" value="PHOSPHATASE YKRA-RELATED"/>
    <property type="match status" value="1"/>
</dbReference>
<dbReference type="OrthoDB" id="9810101at2"/>
<dbReference type="SUPFAM" id="SSF56784">
    <property type="entry name" value="HAD-like"/>
    <property type="match status" value="1"/>
</dbReference>
<organism evidence="1 2">
    <name type="scientific">Oceanobacillus zhaokaii</name>
    <dbReference type="NCBI Taxonomy" id="2052660"/>
    <lineage>
        <taxon>Bacteria</taxon>
        <taxon>Bacillati</taxon>
        <taxon>Bacillota</taxon>
        <taxon>Bacilli</taxon>
        <taxon>Bacillales</taxon>
        <taxon>Bacillaceae</taxon>
        <taxon>Oceanobacillus</taxon>
    </lineage>
</organism>
<keyword evidence="1" id="KW-0378">Hydrolase</keyword>
<dbReference type="Proteomes" id="UP000253908">
    <property type="component" value="Chromosome"/>
</dbReference>
<dbReference type="SFLD" id="SFLDG01144">
    <property type="entry name" value="C2.B.4:_PGP_Like"/>
    <property type="match status" value="1"/>
</dbReference>
<dbReference type="SFLD" id="SFLDG01140">
    <property type="entry name" value="C2.B:_Phosphomannomutase_and_P"/>
    <property type="match status" value="1"/>
</dbReference>
<dbReference type="AlphaFoldDB" id="A0A345PJE1"/>
<name>A0A345PJE1_9BACI</name>
<dbReference type="InterPro" id="IPR000150">
    <property type="entry name" value="Cof"/>
</dbReference>
<dbReference type="InterPro" id="IPR006379">
    <property type="entry name" value="HAD-SF_hydro_IIB"/>
</dbReference>
<dbReference type="PROSITE" id="PS01229">
    <property type="entry name" value="COF_2"/>
    <property type="match status" value="1"/>
</dbReference>
<dbReference type="KEGG" id="ocn:CUC15_14800"/>